<dbReference type="AlphaFoldDB" id="A0A1H2LXM9"/>
<keyword evidence="2" id="KW-1185">Reference proteome</keyword>
<evidence type="ECO:0000313" key="2">
    <source>
        <dbReference type="Proteomes" id="UP000198825"/>
    </source>
</evidence>
<dbReference type="STRING" id="546874.SAMN04488544_1024"/>
<protein>
    <submittedName>
        <fullName evidence="1">Transcriptional regulator, AbiEi antitoxin, Type IV TA system</fullName>
    </submittedName>
</protein>
<gene>
    <name evidence="1" type="ORF">SAMN04488544_1024</name>
</gene>
<reference evidence="2" key="1">
    <citation type="submission" date="2016-10" db="EMBL/GenBank/DDBJ databases">
        <authorList>
            <person name="Varghese N."/>
            <person name="Submissions S."/>
        </authorList>
    </citation>
    <scope>NUCLEOTIDE SEQUENCE [LARGE SCALE GENOMIC DNA]</scope>
    <source>
        <strain evidence="2">DSM 21743</strain>
    </source>
</reference>
<dbReference type="EMBL" id="LT629799">
    <property type="protein sequence ID" value="SDU85612.1"/>
    <property type="molecule type" value="Genomic_DNA"/>
</dbReference>
<dbReference type="RefSeq" id="WP_091073515.1">
    <property type="nucleotide sequence ID" value="NZ_LT629799.1"/>
</dbReference>
<sequence length="300" mass="33258">MDVLLRSWLVSRGLSDQDLGRLQAVGDLVRLRRGGYLRGDVRDLTPEDRHRLLVQATVPLLERGSTLSHGSAAVVHGLPVDALGLAQVHLTRPRRGGGRTRALVRVHTSALAEHELEERDGLRLTSLARTVVDVARSMPFERAVPTADRALRLGLDRDALDAALVRAARWPGAPVARRVAAFADGRSESVGESLSRVLLAERAVPAPELQLPVLDGRHLVARVDFAWPDAGVVGEFDGKVKYGRLLAEGDDVREVVHREKLREDALRDLGWQVVRWTWPDLARPEVVVDRLARAFRRARR</sequence>
<dbReference type="Proteomes" id="UP000198825">
    <property type="component" value="Chromosome I"/>
</dbReference>
<evidence type="ECO:0000313" key="1">
    <source>
        <dbReference type="EMBL" id="SDU85612.1"/>
    </source>
</evidence>
<proteinExistence type="predicted"/>
<accession>A0A1H2LXM9</accession>
<name>A0A1H2LXM9_9ACTN</name>
<organism evidence="1 2">
    <name type="scientific">Microlunatus sagamiharensis</name>
    <dbReference type="NCBI Taxonomy" id="546874"/>
    <lineage>
        <taxon>Bacteria</taxon>
        <taxon>Bacillati</taxon>
        <taxon>Actinomycetota</taxon>
        <taxon>Actinomycetes</taxon>
        <taxon>Propionibacteriales</taxon>
        <taxon>Propionibacteriaceae</taxon>
        <taxon>Microlunatus</taxon>
    </lineage>
</organism>
<dbReference type="OrthoDB" id="5143202at2"/>